<dbReference type="RefSeq" id="WP_011798359.1">
    <property type="nucleotide sequence ID" value="NC_008759.1"/>
</dbReference>
<proteinExistence type="predicted"/>
<dbReference type="GO" id="GO:0009307">
    <property type="term" value="P:DNA restriction-modification system"/>
    <property type="evidence" value="ECO:0007669"/>
    <property type="project" value="UniProtKB-KW"/>
</dbReference>
<geneLocation type="plasmid" evidence="2 3">
    <name>pPNAP03</name>
</geneLocation>
<dbReference type="Proteomes" id="UP000000644">
    <property type="component" value="Plasmid pPNAP03"/>
</dbReference>
<dbReference type="InterPro" id="IPR055180">
    <property type="entry name" value="HsdR_RecA-like_helicase_dom_2"/>
</dbReference>
<keyword evidence="3" id="KW-1185">Reference proteome</keyword>
<evidence type="ECO:0000313" key="3">
    <source>
        <dbReference type="Proteomes" id="UP000000644"/>
    </source>
</evidence>
<protein>
    <recommendedName>
        <fullName evidence="1">Helicase ATP-binding domain-containing protein</fullName>
    </recommendedName>
</protein>
<gene>
    <name evidence="2" type="ordered locus">Pnap_4924</name>
</gene>
<sequence length="1035" mass="116739">MTTIANVHTERVFENELCEHLAANGWSVRTHLQDAKSYSRELALFPEDLIAFVQETQPKEWAKFKQWHNGQSEAMFTKRVADQLNRHGTLHLLRHGFKDSGSNGTTKFFLCQFRPAHKKNMQLWEMYEKNRLTAIRQLHYSLHNEKSFDMVLFVNGLPVATTELKTDMTQSIKDAIDQYKKDRLPRDLKSKELEPLLQFKTRALVHFAVSTDEVFMATKLEGDKTYFLPFNLGRPDGFGGAGAGNPPATKEHGYPTWYLWKLVWSRDVWLDILGNFLHIEVKEAQDKAGKKVTKESLIFPRFHQLDAVLHLVRGAGDEGVGQVYLIQHSAGSGKSNTIAWTAHRLANLHSAQDDKVFDTVIVITDRRVLDRQLQETISQFEHKAGAVQKIDQNSEQLAKALNDGVPVIITTLQKFQFILQKVQGLKDKKFALIVDEAHSSQSGSAAQKLRRALTTDTKKVVTVELDGAPADVDVDVEIDPEDVTSEDIINQVMLSRQRPPNVSYFAFTATPKSKTLELFGRPGTDGLPVPFHVYSMRQAIEEGFILDVLKRYMSYKTFYKLGSTAAEKMVPQMKAKKTLGRFAVLHAYNIAQKIVVIVEHFREFIAPKLGGHAKAMVVTDSRLAAVRYKLAMDKYLKEMGYDKEMKALVAFSGEVQDPESGPDDFSERSMNAGIKGQEPSDAFKEEVYRVLLVANKYQTGFDQPLLQAMYVDKRLSGVMAVQTLSRLNRMAPGKEDPFVLDFVNKPEEILASFKPYFRTAEVEAVTDPNIVHELQVKLDKAKVYVPNEIEQYAKAFFDPKCKQASLMYILKPAKDRFYDLEDEDAEQFRKDLGTFLRLYDFLSQIIPYGDADLEKLYSFGKGLMPMVAARNSGSSILELDSDVQLTHYRIQKLGEQTLNLATGELVKLKPASDAGSGTTQTDEEKKLAEIVDKMNDLFSGELTEADLVGYVTTIKGKLLESETLAEQAVSNTEQQFGMGDFKDIMMDIIIDGQESHNKIAGQLLQDDRTFAIMQGMLAKMVFDGFKRAAAQAQAS</sequence>
<dbReference type="PANTHER" id="PTHR42927">
    <property type="entry name" value="HELICASE SUPERFAMILY 1 AND 2 DOMAIN-CONTAINING PROTEIN"/>
    <property type="match status" value="1"/>
</dbReference>
<dbReference type="InterPro" id="IPR014001">
    <property type="entry name" value="Helicase_ATP-bd"/>
</dbReference>
<dbReference type="SMART" id="SM00487">
    <property type="entry name" value="DEXDc"/>
    <property type="match status" value="1"/>
</dbReference>
<dbReference type="REBASE" id="16935">
    <property type="entry name" value="PnaORF4924P"/>
</dbReference>
<dbReference type="Pfam" id="PF18766">
    <property type="entry name" value="SWI2_SNF2"/>
    <property type="match status" value="1"/>
</dbReference>
<dbReference type="InterPro" id="IPR040980">
    <property type="entry name" value="SWI2_SNF2"/>
</dbReference>
<dbReference type="HOGENOM" id="CLU_010804_0_0_4"/>
<dbReference type="InterPro" id="IPR007409">
    <property type="entry name" value="Restrct_endonuc_type1_HsdR_N"/>
</dbReference>
<dbReference type="GO" id="GO:0009035">
    <property type="term" value="F:type I site-specific deoxyribonuclease activity"/>
    <property type="evidence" value="ECO:0007669"/>
    <property type="project" value="UniProtKB-EC"/>
</dbReference>
<name>A1VWG0_POLNA</name>
<dbReference type="AlphaFoldDB" id="A1VWG0"/>
<dbReference type="Pfam" id="PF04313">
    <property type="entry name" value="HSDR_N"/>
    <property type="match status" value="1"/>
</dbReference>
<dbReference type="GO" id="GO:0003677">
    <property type="term" value="F:DNA binding"/>
    <property type="evidence" value="ECO:0007669"/>
    <property type="project" value="UniProtKB-KW"/>
</dbReference>
<dbReference type="SUPFAM" id="SSF52540">
    <property type="entry name" value="P-loop containing nucleoside triphosphate hydrolases"/>
    <property type="match status" value="1"/>
</dbReference>
<dbReference type="EMBL" id="CP000532">
    <property type="protein sequence ID" value="ABM39988.1"/>
    <property type="molecule type" value="Genomic_DNA"/>
</dbReference>
<dbReference type="Gene3D" id="3.40.50.300">
    <property type="entry name" value="P-loop containing nucleotide triphosphate hydrolases"/>
    <property type="match status" value="2"/>
</dbReference>
<feature type="domain" description="Helicase ATP-binding" evidence="1">
    <location>
        <begin position="315"/>
        <end position="529"/>
    </location>
</feature>
<organism evidence="2 3">
    <name type="scientific">Polaromonas naphthalenivorans (strain CJ2)</name>
    <dbReference type="NCBI Taxonomy" id="365044"/>
    <lineage>
        <taxon>Bacteria</taxon>
        <taxon>Pseudomonadati</taxon>
        <taxon>Pseudomonadota</taxon>
        <taxon>Betaproteobacteria</taxon>
        <taxon>Burkholderiales</taxon>
        <taxon>Comamonadaceae</taxon>
        <taxon>Polaromonas</taxon>
    </lineage>
</organism>
<dbReference type="PANTHER" id="PTHR42927:SF1">
    <property type="entry name" value="HELICASE SUPERFAMILY 1 AND 2 DOMAIN-CONTAINING PROTEIN"/>
    <property type="match status" value="1"/>
</dbReference>
<evidence type="ECO:0000313" key="2">
    <source>
        <dbReference type="EMBL" id="ABM39988.1"/>
    </source>
</evidence>
<dbReference type="OrthoDB" id="9758243at2"/>
<dbReference type="InterPro" id="IPR027417">
    <property type="entry name" value="P-loop_NTPase"/>
</dbReference>
<dbReference type="Pfam" id="PF22679">
    <property type="entry name" value="T1R_D3-like"/>
    <property type="match status" value="1"/>
</dbReference>
<dbReference type="CDD" id="cd22332">
    <property type="entry name" value="HsdR_N"/>
    <property type="match status" value="1"/>
</dbReference>
<dbReference type="GO" id="GO:0005524">
    <property type="term" value="F:ATP binding"/>
    <property type="evidence" value="ECO:0007669"/>
    <property type="project" value="UniProtKB-KW"/>
</dbReference>
<accession>A1VWG0</accession>
<evidence type="ECO:0000259" key="1">
    <source>
        <dbReference type="PROSITE" id="PS51192"/>
    </source>
</evidence>
<keyword evidence="2" id="KW-0614">Plasmid</keyword>
<reference evidence="3" key="1">
    <citation type="journal article" date="2009" name="Environ. Microbiol.">
        <title>The genome of Polaromonas naphthalenivorans strain CJ2, isolated from coal tar-contaminated sediment, reveals physiological and metabolic versatility and evolution through extensive horizontal gene transfer.</title>
        <authorList>
            <person name="Yagi J.M."/>
            <person name="Sims D."/>
            <person name="Brettin T."/>
            <person name="Bruce D."/>
            <person name="Madsen E.L."/>
        </authorList>
    </citation>
    <scope>NUCLEOTIDE SEQUENCE [LARGE SCALE GENOMIC DNA]</scope>
    <source>
        <strain evidence="3">CJ2</strain>
        <plasmid evidence="3">Plasmid pPNAP03</plasmid>
    </source>
</reference>
<dbReference type="PROSITE" id="PS51192">
    <property type="entry name" value="HELICASE_ATP_BIND_1"/>
    <property type="match status" value="1"/>
</dbReference>
<dbReference type="KEGG" id="pna:Pnap_4924"/>
<dbReference type="Gene3D" id="3.90.1570.50">
    <property type="match status" value="1"/>
</dbReference>